<reference evidence="1" key="3">
    <citation type="submission" date="2022-06" db="UniProtKB">
        <authorList>
            <consortium name="EnsemblPlants"/>
        </authorList>
    </citation>
    <scope>IDENTIFICATION</scope>
</reference>
<accession>A0A8R7NZ25</accession>
<reference evidence="2" key="1">
    <citation type="journal article" date="2013" name="Nature">
        <title>Draft genome of the wheat A-genome progenitor Triticum urartu.</title>
        <authorList>
            <person name="Ling H.Q."/>
            <person name="Zhao S."/>
            <person name="Liu D."/>
            <person name="Wang J."/>
            <person name="Sun H."/>
            <person name="Zhang C."/>
            <person name="Fan H."/>
            <person name="Li D."/>
            <person name="Dong L."/>
            <person name="Tao Y."/>
            <person name="Gao C."/>
            <person name="Wu H."/>
            <person name="Li Y."/>
            <person name="Cui Y."/>
            <person name="Guo X."/>
            <person name="Zheng S."/>
            <person name="Wang B."/>
            <person name="Yu K."/>
            <person name="Liang Q."/>
            <person name="Yang W."/>
            <person name="Lou X."/>
            <person name="Chen J."/>
            <person name="Feng M."/>
            <person name="Jian J."/>
            <person name="Zhang X."/>
            <person name="Luo G."/>
            <person name="Jiang Y."/>
            <person name="Liu J."/>
            <person name="Wang Z."/>
            <person name="Sha Y."/>
            <person name="Zhang B."/>
            <person name="Wu H."/>
            <person name="Tang D."/>
            <person name="Shen Q."/>
            <person name="Xue P."/>
            <person name="Zou S."/>
            <person name="Wang X."/>
            <person name="Liu X."/>
            <person name="Wang F."/>
            <person name="Yang Y."/>
            <person name="An X."/>
            <person name="Dong Z."/>
            <person name="Zhang K."/>
            <person name="Zhang X."/>
            <person name="Luo M.C."/>
            <person name="Dvorak J."/>
            <person name="Tong Y."/>
            <person name="Wang J."/>
            <person name="Yang H."/>
            <person name="Li Z."/>
            <person name="Wang D."/>
            <person name="Zhang A."/>
            <person name="Wang J."/>
        </authorList>
    </citation>
    <scope>NUCLEOTIDE SEQUENCE</scope>
    <source>
        <strain evidence="2">cv. G1812</strain>
    </source>
</reference>
<dbReference type="Gramene" id="TuG1812G0100001053.01.T04">
    <property type="protein sequence ID" value="TuG1812G0100001053.01.T04"/>
    <property type="gene ID" value="TuG1812G0100001053.01"/>
</dbReference>
<evidence type="ECO:0000313" key="1">
    <source>
        <dbReference type="EnsemblPlants" id="TuG1812G0100001053.01.T04"/>
    </source>
</evidence>
<reference evidence="1" key="2">
    <citation type="submission" date="2018-03" db="EMBL/GenBank/DDBJ databases">
        <title>The Triticum urartu genome reveals the dynamic nature of wheat genome evolution.</title>
        <authorList>
            <person name="Ling H."/>
            <person name="Ma B."/>
            <person name="Shi X."/>
            <person name="Liu H."/>
            <person name="Dong L."/>
            <person name="Sun H."/>
            <person name="Cao Y."/>
            <person name="Gao Q."/>
            <person name="Zheng S."/>
            <person name="Li Y."/>
            <person name="Yu Y."/>
            <person name="Du H."/>
            <person name="Qi M."/>
            <person name="Li Y."/>
            <person name="Yu H."/>
            <person name="Cui Y."/>
            <person name="Wang N."/>
            <person name="Chen C."/>
            <person name="Wu H."/>
            <person name="Zhao Y."/>
            <person name="Zhang J."/>
            <person name="Li Y."/>
            <person name="Zhou W."/>
            <person name="Zhang B."/>
            <person name="Hu W."/>
            <person name="Eijk M."/>
            <person name="Tang J."/>
            <person name="Witsenboer H."/>
            <person name="Zhao S."/>
            <person name="Li Z."/>
            <person name="Zhang A."/>
            <person name="Wang D."/>
            <person name="Liang C."/>
        </authorList>
    </citation>
    <scope>NUCLEOTIDE SEQUENCE [LARGE SCALE GENOMIC DNA]</scope>
    <source>
        <strain evidence="1">cv. G1812</strain>
    </source>
</reference>
<dbReference type="Proteomes" id="UP000015106">
    <property type="component" value="Chromosome 1"/>
</dbReference>
<keyword evidence="2" id="KW-1185">Reference proteome</keyword>
<sequence length="115" mass="12118">MVDQGLLITEVVSIRMTGDANNGCGNYMNVKWRDLETALTGVVAAPGQLWSPPLAPTGRIPLPLASPLSTISCPPLGGAAVAAGAYAKPGDIAIDGRRRTVFVAFVHFREEDNSR</sequence>
<evidence type="ECO:0000313" key="2">
    <source>
        <dbReference type="Proteomes" id="UP000015106"/>
    </source>
</evidence>
<dbReference type="EnsemblPlants" id="TuG1812G0100001053.01.T04">
    <property type="protein sequence ID" value="TuG1812G0100001053.01.T04"/>
    <property type="gene ID" value="TuG1812G0100001053.01"/>
</dbReference>
<proteinExistence type="predicted"/>
<name>A0A8R7NZ25_TRIUA</name>
<organism evidence="1 2">
    <name type="scientific">Triticum urartu</name>
    <name type="common">Red wild einkorn</name>
    <name type="synonym">Crithodium urartu</name>
    <dbReference type="NCBI Taxonomy" id="4572"/>
    <lineage>
        <taxon>Eukaryota</taxon>
        <taxon>Viridiplantae</taxon>
        <taxon>Streptophyta</taxon>
        <taxon>Embryophyta</taxon>
        <taxon>Tracheophyta</taxon>
        <taxon>Spermatophyta</taxon>
        <taxon>Magnoliopsida</taxon>
        <taxon>Liliopsida</taxon>
        <taxon>Poales</taxon>
        <taxon>Poaceae</taxon>
        <taxon>BOP clade</taxon>
        <taxon>Pooideae</taxon>
        <taxon>Triticodae</taxon>
        <taxon>Triticeae</taxon>
        <taxon>Triticinae</taxon>
        <taxon>Triticum</taxon>
    </lineage>
</organism>
<dbReference type="AlphaFoldDB" id="A0A8R7NZ25"/>
<protein>
    <submittedName>
        <fullName evidence="1">Uncharacterized protein</fullName>
    </submittedName>
</protein>